<name>A0A371K393_9GAMM</name>
<evidence type="ECO:0000313" key="2">
    <source>
        <dbReference type="EMBL" id="RDZ28396.1"/>
    </source>
</evidence>
<proteinExistence type="predicted"/>
<reference evidence="2 3" key="1">
    <citation type="submission" date="2018-08" db="EMBL/GenBank/DDBJ databases">
        <title>Lysobacter sp. zong2l5, whole genome shotgun sequence.</title>
        <authorList>
            <person name="Zhang X."/>
            <person name="Feng G."/>
            <person name="Zhu H."/>
        </authorList>
    </citation>
    <scope>NUCLEOTIDE SEQUENCE [LARGE SCALE GENOMIC DNA]</scope>
    <source>
        <strain evidence="3">zong2l5</strain>
    </source>
</reference>
<organism evidence="2 3">
    <name type="scientific">Lysobacter silvisoli</name>
    <dbReference type="NCBI Taxonomy" id="2293254"/>
    <lineage>
        <taxon>Bacteria</taxon>
        <taxon>Pseudomonadati</taxon>
        <taxon>Pseudomonadota</taxon>
        <taxon>Gammaproteobacteria</taxon>
        <taxon>Lysobacterales</taxon>
        <taxon>Lysobacteraceae</taxon>
        <taxon>Lysobacter</taxon>
    </lineage>
</organism>
<comment type="caution">
    <text evidence="2">The sequence shown here is derived from an EMBL/GenBank/DDBJ whole genome shotgun (WGS) entry which is preliminary data.</text>
</comment>
<keyword evidence="3" id="KW-1185">Reference proteome</keyword>
<feature type="chain" id="PRO_5016843767" evidence="1">
    <location>
        <begin position="19"/>
        <end position="274"/>
    </location>
</feature>
<sequence length="274" mass="28480">MRKSLIAALALLPLAGFAQDRHCQHSQARDLKLDLAGAKAVVFDLGQHELEVNAGTGPAAVTGRACASDAKYLSELSLSQHRVGDKLVVVARRNARDLFHFGNHYAYLRLQATVPADLMVQLNVGSGDAVATGVAALSADVGSGDVEARSVRGQVTVDLGSGDIDLDDIGSLHVVSVGSGDLKVRRVARDASVDDLGSGDIEIDGVGGHVKVGQIGSGDFDLRRVTGNVEVDDINSGSFEADGVRGNLRVREVGSGSVNHRSVSGTVSVPRNAD</sequence>
<dbReference type="OrthoDB" id="5944342at2"/>
<accession>A0A371K393</accession>
<evidence type="ECO:0000256" key="1">
    <source>
        <dbReference type="SAM" id="SignalP"/>
    </source>
</evidence>
<gene>
    <name evidence="2" type="ORF">DX914_04465</name>
</gene>
<evidence type="ECO:0000313" key="3">
    <source>
        <dbReference type="Proteomes" id="UP000264492"/>
    </source>
</evidence>
<dbReference type="Gene3D" id="2.160.20.120">
    <property type="match status" value="1"/>
</dbReference>
<keyword evidence="1" id="KW-0732">Signal</keyword>
<protein>
    <submittedName>
        <fullName evidence="2">Uncharacterized protein</fullName>
    </submittedName>
</protein>
<feature type="signal peptide" evidence="1">
    <location>
        <begin position="1"/>
        <end position="18"/>
    </location>
</feature>
<dbReference type="RefSeq" id="WP_115857837.1">
    <property type="nucleotide sequence ID" value="NZ_QTSU01000001.1"/>
</dbReference>
<dbReference type="AlphaFoldDB" id="A0A371K393"/>
<dbReference type="Proteomes" id="UP000264492">
    <property type="component" value="Unassembled WGS sequence"/>
</dbReference>
<dbReference type="EMBL" id="QTSU01000001">
    <property type="protein sequence ID" value="RDZ28396.1"/>
    <property type="molecule type" value="Genomic_DNA"/>
</dbReference>